<evidence type="ECO:0000313" key="9">
    <source>
        <dbReference type="Proteomes" id="UP000002714"/>
    </source>
</evidence>
<dbReference type="RefSeq" id="WP_011373564.1">
    <property type="nucleotide sequence ID" value="NC_007575.1"/>
</dbReference>
<feature type="transmembrane region" description="Helical" evidence="6">
    <location>
        <begin position="216"/>
        <end position="237"/>
    </location>
</feature>
<evidence type="ECO:0000256" key="5">
    <source>
        <dbReference type="ARBA" id="ARBA00023136"/>
    </source>
</evidence>
<dbReference type="HOGENOM" id="CLU_033863_4_2_7"/>
<keyword evidence="2" id="KW-1003">Cell membrane</keyword>
<evidence type="ECO:0000256" key="3">
    <source>
        <dbReference type="ARBA" id="ARBA00022692"/>
    </source>
</evidence>
<dbReference type="Pfam" id="PF00892">
    <property type="entry name" value="EamA"/>
    <property type="match status" value="2"/>
</dbReference>
<gene>
    <name evidence="8" type="ordered locus">Suden_1950</name>
</gene>
<reference evidence="8 9" key="1">
    <citation type="journal article" date="2008" name="Appl. Environ. Microbiol.">
        <title>Genome of the epsilonproteobacterial chemolithoautotroph Sulfurimonas denitrificans.</title>
        <authorList>
            <person name="Sievert S.M."/>
            <person name="Scott K.M."/>
            <person name="Klotz M.G."/>
            <person name="Chain P.S.G."/>
            <person name="Hauser L.J."/>
            <person name="Hemp J."/>
            <person name="Huegler M."/>
            <person name="Land M."/>
            <person name="Lapidus A."/>
            <person name="Larimer F.W."/>
            <person name="Lucas S."/>
            <person name="Malfatti S.A."/>
            <person name="Meyer F."/>
            <person name="Paulsen I.T."/>
            <person name="Ren Q."/>
            <person name="Simon J."/>
            <person name="Bailey K."/>
            <person name="Diaz E."/>
            <person name="Fitzpatrick K.A."/>
            <person name="Glover B."/>
            <person name="Gwatney N."/>
            <person name="Korajkic A."/>
            <person name="Long A."/>
            <person name="Mobberley J.M."/>
            <person name="Pantry S.N."/>
            <person name="Pazder G."/>
            <person name="Peterson S."/>
            <person name="Quintanilla J.D."/>
            <person name="Sprinkle R."/>
            <person name="Stephens J."/>
            <person name="Thomas P."/>
            <person name="Vaughn R."/>
            <person name="Weber M.J."/>
            <person name="Wooten L.L."/>
        </authorList>
    </citation>
    <scope>NUCLEOTIDE SEQUENCE [LARGE SCALE GENOMIC DNA]</scope>
    <source>
        <strain evidence="9">ATCC 33889 / DSM 1251</strain>
    </source>
</reference>
<dbReference type="GO" id="GO:0005886">
    <property type="term" value="C:plasma membrane"/>
    <property type="evidence" value="ECO:0007669"/>
    <property type="project" value="UniProtKB-SubCell"/>
</dbReference>
<feature type="transmembrane region" description="Helical" evidence="6">
    <location>
        <begin position="40"/>
        <end position="59"/>
    </location>
</feature>
<dbReference type="InterPro" id="IPR000620">
    <property type="entry name" value="EamA_dom"/>
</dbReference>
<feature type="transmembrane region" description="Helical" evidence="6">
    <location>
        <begin position="95"/>
        <end position="116"/>
    </location>
</feature>
<proteinExistence type="predicted"/>
<dbReference type="EMBL" id="CP000153">
    <property type="protein sequence ID" value="ABB45224.1"/>
    <property type="molecule type" value="Genomic_DNA"/>
</dbReference>
<comment type="subcellular location">
    <subcellularLocation>
        <location evidence="1">Cell membrane</location>
        <topology evidence="1">Multi-pass membrane protein</topology>
    </subcellularLocation>
</comment>
<dbReference type="SUPFAM" id="SSF103481">
    <property type="entry name" value="Multidrug resistance efflux transporter EmrE"/>
    <property type="match status" value="2"/>
</dbReference>
<dbReference type="InterPro" id="IPR050638">
    <property type="entry name" value="AA-Vitamin_Transporters"/>
</dbReference>
<protein>
    <recommendedName>
        <fullName evidence="7">EamA domain-containing protein</fullName>
    </recommendedName>
</protein>
<evidence type="ECO:0000256" key="2">
    <source>
        <dbReference type="ARBA" id="ARBA00022475"/>
    </source>
</evidence>
<feature type="transmembrane region" description="Helical" evidence="6">
    <location>
        <begin position="249"/>
        <end position="266"/>
    </location>
</feature>
<dbReference type="Proteomes" id="UP000002714">
    <property type="component" value="Chromosome"/>
</dbReference>
<dbReference type="AlphaFoldDB" id="Q30P57"/>
<dbReference type="eggNOG" id="COG0697">
    <property type="taxonomic scope" value="Bacteria"/>
</dbReference>
<dbReference type="InterPro" id="IPR037185">
    <property type="entry name" value="EmrE-like"/>
</dbReference>
<dbReference type="PANTHER" id="PTHR32322">
    <property type="entry name" value="INNER MEMBRANE TRANSPORTER"/>
    <property type="match status" value="1"/>
</dbReference>
<keyword evidence="4 6" id="KW-1133">Transmembrane helix</keyword>
<organism evidence="8 9">
    <name type="scientific">Sulfurimonas denitrificans (strain ATCC 33889 / DSM 1251)</name>
    <name type="common">Thiomicrospira denitrificans (strain ATCC 33889 / DSM 1251)</name>
    <dbReference type="NCBI Taxonomy" id="326298"/>
    <lineage>
        <taxon>Bacteria</taxon>
        <taxon>Pseudomonadati</taxon>
        <taxon>Campylobacterota</taxon>
        <taxon>Epsilonproteobacteria</taxon>
        <taxon>Campylobacterales</taxon>
        <taxon>Sulfurimonadaceae</taxon>
        <taxon>Sulfurimonas</taxon>
    </lineage>
</organism>
<feature type="transmembrane region" description="Helical" evidence="6">
    <location>
        <begin position="272"/>
        <end position="290"/>
    </location>
</feature>
<dbReference type="OrthoDB" id="9782878at2"/>
<sequence length="296" mass="32458">MSSTKNQTRYFILMIVAMLFWGVAWTAGKVAAEHSHAEVAAFWRYAISFITLLPVIWYLKSPLKSDRVGFIYMLMAGLLTSLFNYLFFAGLSHGAAGYGGTMVTSLAPIFTYLMSITILGTKVSTRQVVALSIGIFGALILLRIPFEGFGFLHVESSYFLGCAVVWALVTILSQKAASRANPMFYTLVVFGVAGFTNMMFALPYHPFDYGAYDTVFWATIIFIGIVPGTFSTALYFISAGKIGAHQTGVFMFIVPIGAIASSWVVYGENLELSTLIGCLLAFVAVALFNMNRKINK</sequence>
<evidence type="ECO:0000256" key="6">
    <source>
        <dbReference type="SAM" id="Phobius"/>
    </source>
</evidence>
<evidence type="ECO:0000313" key="8">
    <source>
        <dbReference type="EMBL" id="ABB45224.1"/>
    </source>
</evidence>
<evidence type="ECO:0000256" key="1">
    <source>
        <dbReference type="ARBA" id="ARBA00004651"/>
    </source>
</evidence>
<feature type="transmembrane region" description="Helical" evidence="6">
    <location>
        <begin position="71"/>
        <end position="89"/>
    </location>
</feature>
<accession>Q30P57</accession>
<keyword evidence="5 6" id="KW-0472">Membrane</keyword>
<feature type="transmembrane region" description="Helical" evidence="6">
    <location>
        <begin position="128"/>
        <end position="146"/>
    </location>
</feature>
<dbReference type="PANTHER" id="PTHR32322:SF18">
    <property type="entry name" value="S-ADENOSYLMETHIONINE_S-ADENOSYLHOMOCYSTEINE TRANSPORTER"/>
    <property type="match status" value="1"/>
</dbReference>
<feature type="transmembrane region" description="Helical" evidence="6">
    <location>
        <begin position="152"/>
        <end position="172"/>
    </location>
</feature>
<name>Q30P57_SULDN</name>
<feature type="domain" description="EamA" evidence="7">
    <location>
        <begin position="11"/>
        <end position="142"/>
    </location>
</feature>
<keyword evidence="9" id="KW-1185">Reference proteome</keyword>
<feature type="transmembrane region" description="Helical" evidence="6">
    <location>
        <begin position="10"/>
        <end position="28"/>
    </location>
</feature>
<dbReference type="KEGG" id="tdn:Suden_1950"/>
<evidence type="ECO:0000259" key="7">
    <source>
        <dbReference type="Pfam" id="PF00892"/>
    </source>
</evidence>
<evidence type="ECO:0000256" key="4">
    <source>
        <dbReference type="ARBA" id="ARBA00022989"/>
    </source>
</evidence>
<keyword evidence="3 6" id="KW-0812">Transmembrane</keyword>
<feature type="transmembrane region" description="Helical" evidence="6">
    <location>
        <begin position="184"/>
        <end position="204"/>
    </location>
</feature>
<dbReference type="STRING" id="326298.Suden_1950"/>
<feature type="domain" description="EamA" evidence="7">
    <location>
        <begin position="158"/>
        <end position="289"/>
    </location>
</feature>